<feature type="transmembrane region" description="Helical" evidence="5">
    <location>
        <begin position="6"/>
        <end position="26"/>
    </location>
</feature>
<feature type="transmembrane region" description="Helical" evidence="5">
    <location>
        <begin position="126"/>
        <end position="147"/>
    </location>
</feature>
<evidence type="ECO:0000313" key="7">
    <source>
        <dbReference type="Proteomes" id="UP000268198"/>
    </source>
</evidence>
<evidence type="ECO:0000256" key="5">
    <source>
        <dbReference type="SAM" id="Phobius"/>
    </source>
</evidence>
<keyword evidence="4 5" id="KW-0472">Membrane</keyword>
<dbReference type="PANTHER" id="PTHR36926:SF1">
    <property type="entry name" value="COLICIN V PRODUCTION PROTEIN"/>
    <property type="match status" value="1"/>
</dbReference>
<feature type="transmembrane region" description="Helical" evidence="5">
    <location>
        <begin position="33"/>
        <end position="52"/>
    </location>
</feature>
<gene>
    <name evidence="6" type="primary">cvpA</name>
    <name evidence="6" type="ORF">NCTC3438_01493</name>
</gene>
<evidence type="ECO:0000256" key="2">
    <source>
        <dbReference type="ARBA" id="ARBA00022692"/>
    </source>
</evidence>
<dbReference type="Proteomes" id="UP000268198">
    <property type="component" value="Chromosome"/>
</dbReference>
<organism evidence="6 7">
    <name type="scientific">Avibacterium volantium</name>
    <name type="common">Pasteurella volantium</name>
    <dbReference type="NCBI Taxonomy" id="762"/>
    <lineage>
        <taxon>Bacteria</taxon>
        <taxon>Pseudomonadati</taxon>
        <taxon>Pseudomonadota</taxon>
        <taxon>Gammaproteobacteria</taxon>
        <taxon>Pasteurellales</taxon>
        <taxon>Pasteurellaceae</taxon>
        <taxon>Avibacterium</taxon>
    </lineage>
</organism>
<evidence type="ECO:0000256" key="3">
    <source>
        <dbReference type="ARBA" id="ARBA00022989"/>
    </source>
</evidence>
<proteinExistence type="predicted"/>
<evidence type="ECO:0000313" key="6">
    <source>
        <dbReference type="EMBL" id="VEB24392.1"/>
    </source>
</evidence>
<feature type="transmembrane region" description="Helical" evidence="5">
    <location>
        <begin position="91"/>
        <end position="111"/>
    </location>
</feature>
<dbReference type="GO" id="GO:0016020">
    <property type="term" value="C:membrane"/>
    <property type="evidence" value="ECO:0007669"/>
    <property type="project" value="UniProtKB-SubCell"/>
</dbReference>
<sequence length="192" mass="21726">MLRKRFRFLLEYAAVINILYFVEIIFVNNYLDFIIIGIIAFSIIVSLLRGFVREVMSLASWVVAFLVANHFYPYVANFLTQIESGYIRNGAAIAILFIATLIIGAIVNYLVSQLVDKTGLSGTDRVLGGCFGLLRGVLIVAALLFFVDTFTNFSQSEVWKESKLIPHFGFIVEWFFQKIQENSSLLNSTLTQ</sequence>
<dbReference type="PANTHER" id="PTHR36926">
    <property type="entry name" value="COLICIN V PRODUCTION PROTEIN"/>
    <property type="match status" value="1"/>
</dbReference>
<dbReference type="GO" id="GO:0009403">
    <property type="term" value="P:toxin biosynthetic process"/>
    <property type="evidence" value="ECO:0007669"/>
    <property type="project" value="InterPro"/>
</dbReference>
<accession>A0A447SRP9</accession>
<dbReference type="EMBL" id="LR134167">
    <property type="protein sequence ID" value="VEB24392.1"/>
    <property type="molecule type" value="Genomic_DNA"/>
</dbReference>
<protein>
    <submittedName>
        <fullName evidence="6">Pur regulon 18 kDa protein</fullName>
    </submittedName>
</protein>
<keyword evidence="2 5" id="KW-0812">Transmembrane</keyword>
<dbReference type="Pfam" id="PF02674">
    <property type="entry name" value="Colicin_V"/>
    <property type="match status" value="1"/>
</dbReference>
<feature type="transmembrane region" description="Helical" evidence="5">
    <location>
        <begin position="58"/>
        <end position="79"/>
    </location>
</feature>
<keyword evidence="7" id="KW-1185">Reference proteome</keyword>
<name>A0A447SRP9_AVIVO</name>
<dbReference type="InterPro" id="IPR003825">
    <property type="entry name" value="Colicin-V_CvpA"/>
</dbReference>
<dbReference type="AlphaFoldDB" id="A0A447SRP9"/>
<evidence type="ECO:0000256" key="1">
    <source>
        <dbReference type="ARBA" id="ARBA00004141"/>
    </source>
</evidence>
<keyword evidence="3 5" id="KW-1133">Transmembrane helix</keyword>
<reference evidence="6 7" key="1">
    <citation type="submission" date="2018-12" db="EMBL/GenBank/DDBJ databases">
        <authorList>
            <consortium name="Pathogen Informatics"/>
        </authorList>
    </citation>
    <scope>NUCLEOTIDE SEQUENCE [LARGE SCALE GENOMIC DNA]</scope>
    <source>
        <strain evidence="6 7">NCTC3438</strain>
    </source>
</reference>
<evidence type="ECO:0000256" key="4">
    <source>
        <dbReference type="ARBA" id="ARBA00023136"/>
    </source>
</evidence>
<comment type="subcellular location">
    <subcellularLocation>
        <location evidence="1">Membrane</location>
        <topology evidence="1">Multi-pass membrane protein</topology>
    </subcellularLocation>
</comment>
<dbReference type="KEGG" id="avt:NCTC3438_01493"/>
<dbReference type="InterPro" id="IPR052719">
    <property type="entry name" value="CvpA-like"/>
</dbReference>